<evidence type="ECO:0000313" key="2">
    <source>
        <dbReference type="Proteomes" id="UP000499080"/>
    </source>
</evidence>
<proteinExistence type="predicted"/>
<dbReference type="Proteomes" id="UP000499080">
    <property type="component" value="Unassembled WGS sequence"/>
</dbReference>
<comment type="caution">
    <text evidence="1">The sequence shown here is derived from an EMBL/GenBank/DDBJ whole genome shotgun (WGS) entry which is preliminary data.</text>
</comment>
<evidence type="ECO:0000313" key="1">
    <source>
        <dbReference type="EMBL" id="GBO43624.1"/>
    </source>
</evidence>
<sequence>MTYRQTIDLRIEYDNAISYWQYFQIDSQLATSDYQKLMVNEIQEDWEQNKFIAVDTLEFMLDHSTSCSTWKHREIGADYQMEK</sequence>
<keyword evidence="2" id="KW-1185">Reference proteome</keyword>
<accession>A0A4Y2X410</accession>
<protein>
    <submittedName>
        <fullName evidence="1">Uncharacterized protein</fullName>
    </submittedName>
</protein>
<gene>
    <name evidence="1" type="ORF">AVEN_62302_1</name>
</gene>
<dbReference type="EMBL" id="BGPR01070127">
    <property type="protein sequence ID" value="GBO43624.1"/>
    <property type="molecule type" value="Genomic_DNA"/>
</dbReference>
<organism evidence="1 2">
    <name type="scientific">Araneus ventricosus</name>
    <name type="common">Orbweaver spider</name>
    <name type="synonym">Epeira ventricosa</name>
    <dbReference type="NCBI Taxonomy" id="182803"/>
    <lineage>
        <taxon>Eukaryota</taxon>
        <taxon>Metazoa</taxon>
        <taxon>Ecdysozoa</taxon>
        <taxon>Arthropoda</taxon>
        <taxon>Chelicerata</taxon>
        <taxon>Arachnida</taxon>
        <taxon>Araneae</taxon>
        <taxon>Araneomorphae</taxon>
        <taxon>Entelegynae</taxon>
        <taxon>Araneoidea</taxon>
        <taxon>Araneidae</taxon>
        <taxon>Araneus</taxon>
    </lineage>
</organism>
<reference evidence="1 2" key="1">
    <citation type="journal article" date="2019" name="Sci. Rep.">
        <title>Orb-weaving spider Araneus ventricosus genome elucidates the spidroin gene catalogue.</title>
        <authorList>
            <person name="Kono N."/>
            <person name="Nakamura H."/>
            <person name="Ohtoshi R."/>
            <person name="Moran D.A.P."/>
            <person name="Shinohara A."/>
            <person name="Yoshida Y."/>
            <person name="Fujiwara M."/>
            <person name="Mori M."/>
            <person name="Tomita M."/>
            <person name="Arakawa K."/>
        </authorList>
    </citation>
    <scope>NUCLEOTIDE SEQUENCE [LARGE SCALE GENOMIC DNA]</scope>
</reference>
<name>A0A4Y2X410_ARAVE</name>
<dbReference type="AlphaFoldDB" id="A0A4Y2X410"/>